<feature type="binding site" evidence="6">
    <location>
        <position position="185"/>
    </location>
    <ligand>
        <name>substrate</name>
    </ligand>
</feature>
<dbReference type="PIRSF" id="PIRSF018168">
    <property type="entry name" value="Mannan-1_4-beta-mannosidase"/>
    <property type="match status" value="1"/>
</dbReference>
<reference evidence="10" key="1">
    <citation type="submission" date="2021-08" db="EMBL/GenBank/DDBJ databases">
        <title>Prevotella lacticifex sp. nov., isolated from rumen of cow.</title>
        <authorList>
            <person name="Shinkai T."/>
            <person name="Ikeyama N."/>
            <person name="Kumagai M."/>
            <person name="Ohmori H."/>
            <person name="Sakamoto M."/>
            <person name="Ohkuma M."/>
            <person name="Mitsumori M."/>
        </authorList>
    </citation>
    <scope>NUCLEOTIDE SEQUENCE</scope>
    <source>
        <strain evidence="10">DSM 11371</strain>
    </source>
</reference>
<evidence type="ECO:0000256" key="5">
    <source>
        <dbReference type="PIRSR" id="PIRSR018168-1"/>
    </source>
</evidence>
<evidence type="ECO:0000313" key="10">
    <source>
        <dbReference type="EMBL" id="GJG27585.1"/>
    </source>
</evidence>
<evidence type="ECO:0000256" key="8">
    <source>
        <dbReference type="PROSITE-ProRule" id="PRU01100"/>
    </source>
</evidence>
<comment type="catalytic activity">
    <reaction evidence="4">
        <text>Random hydrolysis of (1-&gt;4)-beta-D-mannosidic linkages in mannans, galactomannans and glucomannans.</text>
        <dbReference type="EC" id="3.2.1.78"/>
    </reaction>
</comment>
<dbReference type="GO" id="GO:0006080">
    <property type="term" value="P:substituted mannan metabolic process"/>
    <property type="evidence" value="ECO:0007669"/>
    <property type="project" value="UniProtKB-UniRule"/>
</dbReference>
<comment type="caution">
    <text evidence="10">The sequence shown here is derived from an EMBL/GenBank/DDBJ whole genome shotgun (WGS) entry which is preliminary data.</text>
</comment>
<dbReference type="InterPro" id="IPR022790">
    <property type="entry name" value="GH26_dom"/>
</dbReference>
<evidence type="ECO:0000313" key="11">
    <source>
        <dbReference type="Proteomes" id="UP000887043"/>
    </source>
</evidence>
<sequence>MMKKIAISILGLALSLGIMASEPCSPAYRLLNRLKKIQKKGIMIGHQDDPVYGRNWKWDRGRSDVKEVCGDYPAIMGFELGGIELGETANIDNVPFDRMREEILAQHERGGVTTISWHPFNPVTEKNAWDPSGNPVKEILPGGSQHQKFNKWLKIVADFLNSIQTVDGEKVPILFRPWHEMEGTWFWWGSKGTTVDEYKQLYIYTHDQLLKRYACDQLLWGYSPNSGGADYLKYYPGTQYVDLIGVDLYDFNKDNDVYIKNLKHDLEALKDIAITENKLVALTETGAQTLPDSTWFTHVFWPVAKEYPISYVLFWRNAWDNPKELYIAAPGLVVASDFKHFAKEKKTLFVKNIKKIK</sequence>
<evidence type="ECO:0000256" key="2">
    <source>
        <dbReference type="ARBA" id="ARBA00022801"/>
    </source>
</evidence>
<dbReference type="GO" id="GO:0016985">
    <property type="term" value="F:mannan endo-1,4-beta-mannosidase activity"/>
    <property type="evidence" value="ECO:0007669"/>
    <property type="project" value="UniProtKB-UniRule"/>
</dbReference>
<dbReference type="EC" id="3.2.1.78" evidence="4"/>
<feature type="binding site" evidence="6">
    <location>
        <position position="118"/>
    </location>
    <ligand>
        <name>substrate</name>
    </ligand>
</feature>
<feature type="active site" description="Proton donor" evidence="5 8">
    <location>
        <position position="180"/>
    </location>
</feature>
<feature type="site" description="Plays an important role in maintaining the position of the catalytic nucleophile" evidence="7">
    <location>
        <position position="179"/>
    </location>
</feature>
<dbReference type="SUPFAM" id="SSF51445">
    <property type="entry name" value="(Trans)glycosidases"/>
    <property type="match status" value="1"/>
</dbReference>
<feature type="signal peptide" evidence="4">
    <location>
        <begin position="1"/>
        <end position="20"/>
    </location>
</feature>
<dbReference type="Gene3D" id="3.20.20.80">
    <property type="entry name" value="Glycosidases"/>
    <property type="match status" value="1"/>
</dbReference>
<evidence type="ECO:0000256" key="4">
    <source>
        <dbReference type="PIRNR" id="PIRNR018168"/>
    </source>
</evidence>
<keyword evidence="4" id="KW-0119">Carbohydrate metabolism</keyword>
<feature type="binding site" evidence="6">
    <location>
        <position position="249"/>
    </location>
    <ligand>
        <name>substrate</name>
    </ligand>
</feature>
<dbReference type="PANTHER" id="PTHR40079:SF4">
    <property type="entry name" value="GH26 DOMAIN-CONTAINING PROTEIN-RELATED"/>
    <property type="match status" value="1"/>
</dbReference>
<dbReference type="Pfam" id="PF02156">
    <property type="entry name" value="Glyco_hydro_26"/>
    <property type="match status" value="1"/>
</dbReference>
<dbReference type="InterPro" id="IPR000805">
    <property type="entry name" value="Glyco_hydro_26"/>
</dbReference>
<feature type="domain" description="GH26" evidence="9">
    <location>
        <begin position="25"/>
        <end position="351"/>
    </location>
</feature>
<accession>A0AA37I215</accession>
<dbReference type="PRINTS" id="PR00739">
    <property type="entry name" value="GLHYDRLASE26"/>
</dbReference>
<evidence type="ECO:0000256" key="1">
    <source>
        <dbReference type="ARBA" id="ARBA00007754"/>
    </source>
</evidence>
<keyword evidence="3 4" id="KW-0326">Glycosidase</keyword>
<organism evidence="10 11">
    <name type="scientific">Segatella bryantii</name>
    <name type="common">Prevotella bryantii</name>
    <dbReference type="NCBI Taxonomy" id="77095"/>
    <lineage>
        <taxon>Bacteria</taxon>
        <taxon>Pseudomonadati</taxon>
        <taxon>Bacteroidota</taxon>
        <taxon>Bacteroidia</taxon>
        <taxon>Bacteroidales</taxon>
        <taxon>Prevotellaceae</taxon>
        <taxon>Segatella</taxon>
    </lineage>
</organism>
<evidence type="ECO:0000256" key="3">
    <source>
        <dbReference type="ARBA" id="ARBA00023295"/>
    </source>
</evidence>
<keyword evidence="4" id="KW-0732">Signal</keyword>
<dbReference type="InterPro" id="IPR016714">
    <property type="entry name" value="MANB/E"/>
</dbReference>
<feature type="active site" description="Nucleophile" evidence="5 8">
    <location>
        <position position="284"/>
    </location>
</feature>
<gene>
    <name evidence="10" type="ORF">PRRU23_12850</name>
</gene>
<dbReference type="EMBL" id="BPTR01000001">
    <property type="protein sequence ID" value="GJG27585.1"/>
    <property type="molecule type" value="Genomic_DNA"/>
</dbReference>
<comment type="subcellular location">
    <subcellularLocation>
        <location evidence="4">Secreted</location>
    </subcellularLocation>
</comment>
<evidence type="ECO:0000259" key="9">
    <source>
        <dbReference type="PROSITE" id="PS51764"/>
    </source>
</evidence>
<dbReference type="AlphaFoldDB" id="A0AA37I215"/>
<dbReference type="PROSITE" id="PS51764">
    <property type="entry name" value="GH26"/>
    <property type="match status" value="1"/>
</dbReference>
<evidence type="ECO:0000256" key="7">
    <source>
        <dbReference type="PIRSR" id="PIRSR018168-3"/>
    </source>
</evidence>
<protein>
    <recommendedName>
        <fullName evidence="4">Mannan endo-1,4-beta-mannosidase</fullName>
        <ecNumber evidence="4">3.2.1.78</ecNumber>
    </recommendedName>
</protein>
<keyword evidence="2 4" id="KW-0378">Hydrolase</keyword>
<dbReference type="RefSeq" id="WP_006282902.1">
    <property type="nucleotide sequence ID" value="NZ_BPTR01000001.1"/>
</dbReference>
<feature type="chain" id="PRO_5041501211" description="Mannan endo-1,4-beta-mannosidase" evidence="4">
    <location>
        <begin position="21"/>
        <end position="357"/>
    </location>
</feature>
<name>A0AA37I215_SEGBR</name>
<dbReference type="PANTHER" id="PTHR40079">
    <property type="entry name" value="MANNAN ENDO-1,4-BETA-MANNOSIDASE E-RELATED"/>
    <property type="match status" value="1"/>
</dbReference>
<proteinExistence type="inferred from homology"/>
<dbReference type="GO" id="GO:0005576">
    <property type="term" value="C:extracellular region"/>
    <property type="evidence" value="ECO:0007669"/>
    <property type="project" value="UniProtKB-SubCell"/>
</dbReference>
<dbReference type="InterPro" id="IPR017853">
    <property type="entry name" value="GH"/>
</dbReference>
<keyword evidence="4" id="KW-0964">Secreted</keyword>
<dbReference type="Proteomes" id="UP000887043">
    <property type="component" value="Unassembled WGS sequence"/>
</dbReference>
<evidence type="ECO:0000256" key="6">
    <source>
        <dbReference type="PIRSR" id="PIRSR018168-2"/>
    </source>
</evidence>
<comment type="similarity">
    <text evidence="1 4 8">Belongs to the glycosyl hydrolase 26 family.</text>
</comment>